<gene>
    <name evidence="2" type="ORF">ACFQJ7_13695</name>
</gene>
<proteinExistence type="predicted"/>
<dbReference type="InterPro" id="IPR024173">
    <property type="entry name" value="Pesterase_MJ0037-like"/>
</dbReference>
<feature type="domain" description="Calcineurin-like phosphoesterase" evidence="1">
    <location>
        <begin position="19"/>
        <end position="107"/>
    </location>
</feature>
<dbReference type="Pfam" id="PF00149">
    <property type="entry name" value="Metallophos"/>
    <property type="match status" value="1"/>
</dbReference>
<evidence type="ECO:0000313" key="2">
    <source>
        <dbReference type="EMBL" id="MFC7127063.1"/>
    </source>
</evidence>
<comment type="caution">
    <text evidence="2">The sequence shown here is derived from an EMBL/GenBank/DDBJ whole genome shotgun (WGS) entry which is preliminary data.</text>
</comment>
<dbReference type="Gene3D" id="3.60.21.10">
    <property type="match status" value="1"/>
</dbReference>
<dbReference type="InterPro" id="IPR029052">
    <property type="entry name" value="Metallo-depent_PP-like"/>
</dbReference>
<dbReference type="RefSeq" id="WP_267637083.1">
    <property type="nucleotide sequence ID" value="NZ_JAODIY010000009.1"/>
</dbReference>
<sequence>MEGLSGVTVRERAIVLDNVLVVADLHVGRGSASNVELPVGDGSDMIQRLSELCQEFNPGTVIVAGDLLHSFNTIPRQVERTVDGLQSVVSDLGAELVVTPGNHDTMLDTVWSGPTTQEYKISGTGTVVCHGHVEPEMDAQRYIIGHDHPTISIEGQRLPCHLASQEAYQGAALLMLPSFNRLVRGVEVNDMSSSDFMSPLVCDAGSLAPALRDTDARETLTFPTLEEFRHRL</sequence>
<accession>A0ABD5XAX5</accession>
<dbReference type="AlphaFoldDB" id="A0ABD5XAX5"/>
<name>A0ABD5XAX5_9EURY</name>
<reference evidence="2 3" key="1">
    <citation type="journal article" date="2014" name="Int. J. Syst. Evol. Microbiol.">
        <title>Complete genome sequence of Corynebacterium casei LMG S-19264T (=DSM 44701T), isolated from a smear-ripened cheese.</title>
        <authorList>
            <consortium name="US DOE Joint Genome Institute (JGI-PGF)"/>
            <person name="Walter F."/>
            <person name="Albersmeier A."/>
            <person name="Kalinowski J."/>
            <person name="Ruckert C."/>
        </authorList>
    </citation>
    <scope>NUCLEOTIDE SEQUENCE [LARGE SCALE GENOMIC DNA]</scope>
    <source>
        <strain evidence="2 3">CGMCC 4.7215</strain>
    </source>
</reference>
<dbReference type="CDD" id="cd07391">
    <property type="entry name" value="MPP_PF1019"/>
    <property type="match status" value="1"/>
</dbReference>
<protein>
    <submittedName>
        <fullName evidence="2">Metallophosphoesterase</fullName>
    </submittedName>
</protein>
<dbReference type="PANTHER" id="PTHR39323:SF1">
    <property type="entry name" value="BLR1149 PROTEIN"/>
    <property type="match status" value="1"/>
</dbReference>
<dbReference type="EMBL" id="JBHSZQ010000047">
    <property type="protein sequence ID" value="MFC7127063.1"/>
    <property type="molecule type" value="Genomic_DNA"/>
</dbReference>
<organism evidence="2 3">
    <name type="scientific">Halovenus rubra</name>
    <dbReference type="NCBI Taxonomy" id="869890"/>
    <lineage>
        <taxon>Archaea</taxon>
        <taxon>Methanobacteriati</taxon>
        <taxon>Methanobacteriota</taxon>
        <taxon>Stenosarchaea group</taxon>
        <taxon>Halobacteria</taxon>
        <taxon>Halobacteriales</taxon>
        <taxon>Haloarculaceae</taxon>
        <taxon>Halovenus</taxon>
    </lineage>
</organism>
<evidence type="ECO:0000259" key="1">
    <source>
        <dbReference type="Pfam" id="PF00149"/>
    </source>
</evidence>
<dbReference type="PANTHER" id="PTHR39323">
    <property type="entry name" value="BLR1149 PROTEIN"/>
    <property type="match status" value="1"/>
</dbReference>
<dbReference type="PIRSF" id="PIRSF000887">
    <property type="entry name" value="Pesterase_MJ0037"/>
    <property type="match status" value="1"/>
</dbReference>
<evidence type="ECO:0000313" key="3">
    <source>
        <dbReference type="Proteomes" id="UP001596414"/>
    </source>
</evidence>
<dbReference type="SUPFAM" id="SSF56300">
    <property type="entry name" value="Metallo-dependent phosphatases"/>
    <property type="match status" value="1"/>
</dbReference>
<dbReference type="Proteomes" id="UP001596414">
    <property type="component" value="Unassembled WGS sequence"/>
</dbReference>
<dbReference type="InterPro" id="IPR004843">
    <property type="entry name" value="Calcineurin-like_PHP"/>
</dbReference>